<protein>
    <submittedName>
        <fullName evidence="2">Uncharacterized protein</fullName>
    </submittedName>
</protein>
<feature type="non-terminal residue" evidence="2">
    <location>
        <position position="222"/>
    </location>
</feature>
<dbReference type="EMBL" id="JANBQB010000956">
    <property type="protein sequence ID" value="KAJ1972823.1"/>
    <property type="molecule type" value="Genomic_DNA"/>
</dbReference>
<dbReference type="AlphaFoldDB" id="A0A9W8AX79"/>
<proteinExistence type="predicted"/>
<accession>A0A9W8AX79</accession>
<organism evidence="2 3">
    <name type="scientific">Dimargaris verticillata</name>
    <dbReference type="NCBI Taxonomy" id="2761393"/>
    <lineage>
        <taxon>Eukaryota</taxon>
        <taxon>Fungi</taxon>
        <taxon>Fungi incertae sedis</taxon>
        <taxon>Zoopagomycota</taxon>
        <taxon>Kickxellomycotina</taxon>
        <taxon>Dimargaritomycetes</taxon>
        <taxon>Dimargaritales</taxon>
        <taxon>Dimargaritaceae</taxon>
        <taxon>Dimargaris</taxon>
    </lineage>
</organism>
<evidence type="ECO:0000313" key="3">
    <source>
        <dbReference type="Proteomes" id="UP001151582"/>
    </source>
</evidence>
<feature type="region of interest" description="Disordered" evidence="1">
    <location>
        <begin position="129"/>
        <end position="222"/>
    </location>
</feature>
<keyword evidence="3" id="KW-1185">Reference proteome</keyword>
<sequence length="222" mass="24610">LVEYEDNLKVNYYGKICLEKCQLQSFKRSQEDWLKRQENMDQKRSTLTSFLDELETKDSPEVQAVNSLPDLANSEAASLGLLPLTHDGEQANDDEFATMRKAADELTGAEKPLVSDEDLDEIDELFKTKKSAKPQRADHALAVESTASDGLPLPPPPPTALAHDGTAPSTGDLTAVLSAISSTKKRKKAKANDASEPIASDKKRKKSKAEKELERKKRRQFK</sequence>
<reference evidence="2" key="1">
    <citation type="submission" date="2022-07" db="EMBL/GenBank/DDBJ databases">
        <title>Phylogenomic reconstructions and comparative analyses of Kickxellomycotina fungi.</title>
        <authorList>
            <person name="Reynolds N.K."/>
            <person name="Stajich J.E."/>
            <person name="Barry K."/>
            <person name="Grigoriev I.V."/>
            <person name="Crous P."/>
            <person name="Smith M.E."/>
        </authorList>
    </citation>
    <scope>NUCLEOTIDE SEQUENCE</scope>
    <source>
        <strain evidence="2">RSA 567</strain>
    </source>
</reference>
<evidence type="ECO:0000313" key="2">
    <source>
        <dbReference type="EMBL" id="KAJ1972823.1"/>
    </source>
</evidence>
<name>A0A9W8AX79_9FUNG</name>
<comment type="caution">
    <text evidence="2">The sequence shown here is derived from an EMBL/GenBank/DDBJ whole genome shotgun (WGS) entry which is preliminary data.</text>
</comment>
<dbReference type="Proteomes" id="UP001151582">
    <property type="component" value="Unassembled WGS sequence"/>
</dbReference>
<gene>
    <name evidence="2" type="ORF">H4R34_005278</name>
</gene>
<evidence type="ECO:0000256" key="1">
    <source>
        <dbReference type="SAM" id="MobiDB-lite"/>
    </source>
</evidence>